<keyword evidence="3" id="KW-1185">Reference proteome</keyword>
<feature type="transmembrane region" description="Helical" evidence="1">
    <location>
        <begin position="49"/>
        <end position="67"/>
    </location>
</feature>
<evidence type="ECO:0000313" key="2">
    <source>
        <dbReference type="EMBL" id="WXB19685.1"/>
    </source>
</evidence>
<feature type="transmembrane region" description="Helical" evidence="1">
    <location>
        <begin position="6"/>
        <end position="28"/>
    </location>
</feature>
<proteinExistence type="predicted"/>
<gene>
    <name evidence="2" type="ORF">LZC94_20975</name>
</gene>
<reference evidence="2 3" key="1">
    <citation type="submission" date="2021-12" db="EMBL/GenBank/DDBJ databases">
        <title>Discovery of the Pendulisporaceae a myxobacterial family with distinct sporulation behavior and unique specialized metabolism.</title>
        <authorList>
            <person name="Garcia R."/>
            <person name="Popoff A."/>
            <person name="Bader C.D."/>
            <person name="Loehr J."/>
            <person name="Walesch S."/>
            <person name="Walt C."/>
            <person name="Boldt J."/>
            <person name="Bunk B."/>
            <person name="Haeckl F.J.F.P.J."/>
            <person name="Gunesch A.P."/>
            <person name="Birkelbach J."/>
            <person name="Nuebel U."/>
            <person name="Pietschmann T."/>
            <person name="Bach T."/>
            <person name="Mueller R."/>
        </authorList>
    </citation>
    <scope>NUCLEOTIDE SEQUENCE [LARGE SCALE GENOMIC DNA]</scope>
    <source>
        <strain evidence="2 3">MSr11954</strain>
    </source>
</reference>
<keyword evidence="1" id="KW-1133">Transmembrane helix</keyword>
<protein>
    <recommendedName>
        <fullName evidence="4">Copper resistance protein D domain-containing protein</fullName>
    </recommendedName>
</protein>
<sequence>MTLYTAALSLHVMVAIAGTGLLGAIPIAASFARRTSMDPAPIASLIERLFRYTRASFAIMFLSGVVLDYTAGGAFHERGWFRSGFALLVVAGLSQFRAQAALRRVRAKEADAESALRSVERWGWAMCGAVTLIALLMEAKPF</sequence>
<keyword evidence="1" id="KW-0472">Membrane</keyword>
<dbReference type="EMBL" id="CP089984">
    <property type="protein sequence ID" value="WXB19685.1"/>
    <property type="molecule type" value="Genomic_DNA"/>
</dbReference>
<dbReference type="RefSeq" id="WP_394829291.1">
    <property type="nucleotide sequence ID" value="NZ_CP089984.1"/>
</dbReference>
<feature type="transmembrane region" description="Helical" evidence="1">
    <location>
        <begin position="119"/>
        <end position="137"/>
    </location>
</feature>
<evidence type="ECO:0000256" key="1">
    <source>
        <dbReference type="SAM" id="Phobius"/>
    </source>
</evidence>
<keyword evidence="1" id="KW-0812">Transmembrane</keyword>
<dbReference type="Proteomes" id="UP001370348">
    <property type="component" value="Chromosome"/>
</dbReference>
<evidence type="ECO:0000313" key="3">
    <source>
        <dbReference type="Proteomes" id="UP001370348"/>
    </source>
</evidence>
<evidence type="ECO:0008006" key="4">
    <source>
        <dbReference type="Google" id="ProtNLM"/>
    </source>
</evidence>
<feature type="transmembrane region" description="Helical" evidence="1">
    <location>
        <begin position="79"/>
        <end position="98"/>
    </location>
</feature>
<organism evidence="2 3">
    <name type="scientific">Pendulispora albinea</name>
    <dbReference type="NCBI Taxonomy" id="2741071"/>
    <lineage>
        <taxon>Bacteria</taxon>
        <taxon>Pseudomonadati</taxon>
        <taxon>Myxococcota</taxon>
        <taxon>Myxococcia</taxon>
        <taxon>Myxococcales</taxon>
        <taxon>Sorangiineae</taxon>
        <taxon>Pendulisporaceae</taxon>
        <taxon>Pendulispora</taxon>
    </lineage>
</organism>
<name>A0ABZ2MB06_9BACT</name>
<accession>A0ABZ2MB06</accession>